<dbReference type="SUPFAM" id="SSF63825">
    <property type="entry name" value="YWTD domain"/>
    <property type="match status" value="1"/>
</dbReference>
<dbReference type="Proteomes" id="UP000276133">
    <property type="component" value="Unassembled WGS sequence"/>
</dbReference>
<dbReference type="EMBL" id="REGN01009784">
    <property type="protein sequence ID" value="RNA00369.1"/>
    <property type="molecule type" value="Genomic_DNA"/>
</dbReference>
<organism evidence="3 4">
    <name type="scientific">Brachionus plicatilis</name>
    <name type="common">Marine rotifer</name>
    <name type="synonym">Brachionus muelleri</name>
    <dbReference type="NCBI Taxonomy" id="10195"/>
    <lineage>
        <taxon>Eukaryota</taxon>
        <taxon>Metazoa</taxon>
        <taxon>Spiralia</taxon>
        <taxon>Gnathifera</taxon>
        <taxon>Rotifera</taxon>
        <taxon>Eurotatoria</taxon>
        <taxon>Monogononta</taxon>
        <taxon>Pseudotrocha</taxon>
        <taxon>Ploima</taxon>
        <taxon>Brachionidae</taxon>
        <taxon>Brachionus</taxon>
    </lineage>
</organism>
<evidence type="ECO:0000256" key="2">
    <source>
        <dbReference type="SAM" id="Phobius"/>
    </source>
</evidence>
<evidence type="ECO:0000313" key="4">
    <source>
        <dbReference type="Proteomes" id="UP000276133"/>
    </source>
</evidence>
<dbReference type="AlphaFoldDB" id="A0A3M7PN05"/>
<feature type="region of interest" description="Disordered" evidence="1">
    <location>
        <begin position="312"/>
        <end position="350"/>
    </location>
</feature>
<dbReference type="STRING" id="10195.A0A3M7PN05"/>
<evidence type="ECO:0000313" key="3">
    <source>
        <dbReference type="EMBL" id="RNA00369.1"/>
    </source>
</evidence>
<dbReference type="InterPro" id="IPR011042">
    <property type="entry name" value="6-blade_b-propeller_TolB-like"/>
</dbReference>
<keyword evidence="2" id="KW-0812">Transmembrane</keyword>
<comment type="caution">
    <text evidence="3">The sequence shown here is derived from an EMBL/GenBank/DDBJ whole genome shotgun (WGS) entry which is preliminary data.</text>
</comment>
<accession>A0A3M7PN05</accession>
<proteinExistence type="predicted"/>
<reference evidence="3 4" key="1">
    <citation type="journal article" date="2018" name="Sci. Rep.">
        <title>Genomic signatures of local adaptation to the degree of environmental predictability in rotifers.</title>
        <authorList>
            <person name="Franch-Gras L."/>
            <person name="Hahn C."/>
            <person name="Garcia-Roger E.M."/>
            <person name="Carmona M.J."/>
            <person name="Serra M."/>
            <person name="Gomez A."/>
        </authorList>
    </citation>
    <scope>NUCLEOTIDE SEQUENCE [LARGE SCALE GENOMIC DNA]</scope>
    <source>
        <strain evidence="3">HYR1</strain>
    </source>
</reference>
<sequence length="505" mass="57078">MFFLIFFVPLVNALYHEQAFLLVSTSSKLYSMKLPGPYHYDNSHELIYEETDPVNCWITDAFYVKAESLIYVNVYNSSSFSSQIFTLKRTNNGQWDKKVLYSDQNNCLGIAYNNLRKELYWTSGKAIVSGSSLEHKYQVLFNLDLAKKLLYVTYDPVGNNLYVSTLTYVYECPLGLKSDCRIIVRDLLSARGLFLDSLNRQLYVVDHKKKLIKRVTLKSDNSENEVETILNFEGEPEFGDVFYVTLFKNYIIWTEFSGKVKISNLDNLNTYNVLFSTNEYVYSVSLMDNSTKVYKPYRPSSHIPMTTFSSSTYTTTTTTSTTTTTKTTTTTTTTSTSTTTTATTSTSTTTTKQTTKAIESTSIFELNKEVEDESYLDGDDEADAPVFSQTSSSLYFTTSKMLNKIAHKVLKLNATRSVMVSSEKSTAIKVSSKLSAALYVIICLLCVSLVINMALVYVNKMKLKKQNSLVIQHEVRSNLTTTNDEHSASEQNECSINLINDSTNN</sequence>
<feature type="transmembrane region" description="Helical" evidence="2">
    <location>
        <begin position="436"/>
        <end position="458"/>
    </location>
</feature>
<keyword evidence="2" id="KW-0472">Membrane</keyword>
<keyword evidence="4" id="KW-1185">Reference proteome</keyword>
<dbReference type="OrthoDB" id="10494673at2759"/>
<keyword evidence="2" id="KW-1133">Transmembrane helix</keyword>
<dbReference type="Gene3D" id="2.120.10.30">
    <property type="entry name" value="TolB, C-terminal domain"/>
    <property type="match status" value="1"/>
</dbReference>
<gene>
    <name evidence="3" type="ORF">BpHYR1_029204</name>
</gene>
<protein>
    <submittedName>
        <fullName evidence="3">Uncharacterized protein</fullName>
    </submittedName>
</protein>
<name>A0A3M7PN05_BRAPC</name>
<evidence type="ECO:0000256" key="1">
    <source>
        <dbReference type="SAM" id="MobiDB-lite"/>
    </source>
</evidence>